<dbReference type="RefSeq" id="WP_073231175.1">
    <property type="nucleotide sequence ID" value="NZ_FQUQ01000002.1"/>
</dbReference>
<dbReference type="InterPro" id="IPR033985">
    <property type="entry name" value="SusD-like_N"/>
</dbReference>
<accession>A0A1M5B0R8</accession>
<protein>
    <submittedName>
        <fullName evidence="8">Starch-binding associating with outer membrane</fullName>
    </submittedName>
</protein>
<sequence>MKRKDYKIYSIMLITLVFLSGCKKALEIDPTTSYSSSNFWTETPQATAALYGAYNLLQGAMAPESVLYGEGRADNVVINPLALSSQTLNLLTNNLNSSLPITNWSAFYQVVNQSNLILKNTLEMKGKGLYLGKDAEYNSVRGQAFAIRAFCYFYMTRIWGKLPVVTEPFLDAKQSVSIGRSDTTAVYARIQADLDSAALAPIPASYTTTSATRAQFTMAAVNALYTDFYMWRHQYENALVASQKILTNSTYSLASLYSASSTIDYNINPALIDNTAYAQMFTKGFSNESIFEIDYNFAERATRSFLITVYGDLGFQPFFKASGYLSSKFSSMDLRSKVNFDTNSGIVKFFEKSGFVRGTQDDKNIIVYRLADIILLRAEALNKTGNIPGAMALVNQIRARAGASTYTDASYSGFNTDQIEDLILDERARELCYEGKRWFDLVRTGKAIKVMGPINGLNQTENFLWPLSLTEIRLNPLLDQNSYYQ</sequence>
<dbReference type="STRING" id="288992.SAMN04488522_102974"/>
<keyword evidence="9" id="KW-1185">Reference proteome</keyword>
<comment type="similarity">
    <text evidence="2">Belongs to the SusD family.</text>
</comment>
<dbReference type="Proteomes" id="UP000184287">
    <property type="component" value="Unassembled WGS sequence"/>
</dbReference>
<keyword evidence="5" id="KW-0998">Cell outer membrane</keyword>
<dbReference type="EMBL" id="FQUQ01000002">
    <property type="protein sequence ID" value="SHF36161.1"/>
    <property type="molecule type" value="Genomic_DNA"/>
</dbReference>
<comment type="subcellular location">
    <subcellularLocation>
        <location evidence="1">Cell outer membrane</location>
    </subcellularLocation>
</comment>
<feature type="domain" description="SusD-like N-terminal" evidence="7">
    <location>
        <begin position="73"/>
        <end position="229"/>
    </location>
</feature>
<dbReference type="CDD" id="cd08977">
    <property type="entry name" value="SusD"/>
    <property type="match status" value="1"/>
</dbReference>
<dbReference type="GO" id="GO:0009279">
    <property type="term" value="C:cell outer membrane"/>
    <property type="evidence" value="ECO:0007669"/>
    <property type="project" value="UniProtKB-SubCell"/>
</dbReference>
<organism evidence="8 9">
    <name type="scientific">Pedobacter caeni</name>
    <dbReference type="NCBI Taxonomy" id="288992"/>
    <lineage>
        <taxon>Bacteria</taxon>
        <taxon>Pseudomonadati</taxon>
        <taxon>Bacteroidota</taxon>
        <taxon>Sphingobacteriia</taxon>
        <taxon>Sphingobacteriales</taxon>
        <taxon>Sphingobacteriaceae</taxon>
        <taxon>Pedobacter</taxon>
    </lineage>
</organism>
<evidence type="ECO:0000256" key="2">
    <source>
        <dbReference type="ARBA" id="ARBA00006275"/>
    </source>
</evidence>
<dbReference type="InterPro" id="IPR012944">
    <property type="entry name" value="SusD_RagB_dom"/>
</dbReference>
<evidence type="ECO:0000313" key="8">
    <source>
        <dbReference type="EMBL" id="SHF36161.1"/>
    </source>
</evidence>
<feature type="domain" description="RagB/SusD" evidence="6">
    <location>
        <begin position="342"/>
        <end position="484"/>
    </location>
</feature>
<dbReference type="Gene3D" id="1.25.40.390">
    <property type="match status" value="1"/>
</dbReference>
<evidence type="ECO:0000256" key="1">
    <source>
        <dbReference type="ARBA" id="ARBA00004442"/>
    </source>
</evidence>
<evidence type="ECO:0000259" key="6">
    <source>
        <dbReference type="Pfam" id="PF07980"/>
    </source>
</evidence>
<evidence type="ECO:0000259" key="7">
    <source>
        <dbReference type="Pfam" id="PF14322"/>
    </source>
</evidence>
<dbReference type="OrthoDB" id="1035036at2"/>
<evidence type="ECO:0000256" key="3">
    <source>
        <dbReference type="ARBA" id="ARBA00022729"/>
    </source>
</evidence>
<proteinExistence type="inferred from homology"/>
<dbReference type="AlphaFoldDB" id="A0A1M5B0R8"/>
<reference evidence="9" key="1">
    <citation type="submission" date="2016-11" db="EMBL/GenBank/DDBJ databases">
        <authorList>
            <person name="Varghese N."/>
            <person name="Submissions S."/>
        </authorList>
    </citation>
    <scope>NUCLEOTIDE SEQUENCE [LARGE SCALE GENOMIC DNA]</scope>
    <source>
        <strain evidence="9">DSM 16990</strain>
    </source>
</reference>
<dbReference type="Pfam" id="PF14322">
    <property type="entry name" value="SusD-like_3"/>
    <property type="match status" value="1"/>
</dbReference>
<dbReference type="SUPFAM" id="SSF48452">
    <property type="entry name" value="TPR-like"/>
    <property type="match status" value="1"/>
</dbReference>
<name>A0A1M5B0R8_9SPHI</name>
<evidence type="ECO:0000256" key="5">
    <source>
        <dbReference type="ARBA" id="ARBA00023237"/>
    </source>
</evidence>
<evidence type="ECO:0000256" key="4">
    <source>
        <dbReference type="ARBA" id="ARBA00023136"/>
    </source>
</evidence>
<keyword evidence="3" id="KW-0732">Signal</keyword>
<gene>
    <name evidence="8" type="ORF">SAMN04488522_102974</name>
</gene>
<dbReference type="InterPro" id="IPR011990">
    <property type="entry name" value="TPR-like_helical_dom_sf"/>
</dbReference>
<dbReference type="Pfam" id="PF07980">
    <property type="entry name" value="SusD_RagB"/>
    <property type="match status" value="1"/>
</dbReference>
<evidence type="ECO:0000313" key="9">
    <source>
        <dbReference type="Proteomes" id="UP000184287"/>
    </source>
</evidence>
<keyword evidence="4" id="KW-0472">Membrane</keyword>
<dbReference type="PROSITE" id="PS51257">
    <property type="entry name" value="PROKAR_LIPOPROTEIN"/>
    <property type="match status" value="1"/>
</dbReference>